<organism evidence="1 2">
    <name type="scientific">Micromonospora peucetia</name>
    <dbReference type="NCBI Taxonomy" id="47871"/>
    <lineage>
        <taxon>Bacteria</taxon>
        <taxon>Bacillati</taxon>
        <taxon>Actinomycetota</taxon>
        <taxon>Actinomycetes</taxon>
        <taxon>Micromonosporales</taxon>
        <taxon>Micromonosporaceae</taxon>
        <taxon>Micromonospora</taxon>
    </lineage>
</organism>
<gene>
    <name evidence="1" type="ORF">GA0070608_4512</name>
</gene>
<dbReference type="OrthoDB" id="657225at2"/>
<dbReference type="Proteomes" id="UP000199343">
    <property type="component" value="Unassembled WGS sequence"/>
</dbReference>
<proteinExistence type="predicted"/>
<accession>A0A1C6VXR2</accession>
<sequence>MSSNTRVPRAEITGVYGAVLKKISRRMFGAVAEPLEVMWHHRPVLRFSLGLGRKAAGWKAAGWKECDTDLKSYSTRVGKAVQGHPEGWP</sequence>
<evidence type="ECO:0000313" key="1">
    <source>
        <dbReference type="EMBL" id="SCL71012.1"/>
    </source>
</evidence>
<dbReference type="STRING" id="47871.GA0070608_4512"/>
<dbReference type="EMBL" id="FMIC01000002">
    <property type="protein sequence ID" value="SCL71012.1"/>
    <property type="molecule type" value="Genomic_DNA"/>
</dbReference>
<protein>
    <submittedName>
        <fullName evidence="1">Uncharacterized protein</fullName>
    </submittedName>
</protein>
<name>A0A1C6VXR2_9ACTN</name>
<reference evidence="1 2" key="1">
    <citation type="submission" date="2016-06" db="EMBL/GenBank/DDBJ databases">
        <authorList>
            <person name="Kjaerup R.B."/>
            <person name="Dalgaard T.S."/>
            <person name="Juul-Madsen H.R."/>
        </authorList>
    </citation>
    <scope>NUCLEOTIDE SEQUENCE [LARGE SCALE GENOMIC DNA]</scope>
    <source>
        <strain evidence="1 2">DSM 43363</strain>
    </source>
</reference>
<evidence type="ECO:0000313" key="2">
    <source>
        <dbReference type="Proteomes" id="UP000199343"/>
    </source>
</evidence>
<dbReference type="RefSeq" id="WP_091630470.1">
    <property type="nucleotide sequence ID" value="NZ_FMIC01000002.1"/>
</dbReference>
<dbReference type="AlphaFoldDB" id="A0A1C6VXR2"/>